<reference evidence="2" key="1">
    <citation type="journal article" date="2012" name="Science">
        <title>The Paleozoic origin of enzymatic lignin decomposition reconstructed from 31 fungal genomes.</title>
        <authorList>
            <person name="Floudas D."/>
            <person name="Binder M."/>
            <person name="Riley R."/>
            <person name="Barry K."/>
            <person name="Blanchette R.A."/>
            <person name="Henrissat B."/>
            <person name="Martinez A.T."/>
            <person name="Otillar R."/>
            <person name="Spatafora J.W."/>
            <person name="Yadav J.S."/>
            <person name="Aerts A."/>
            <person name="Benoit I."/>
            <person name="Boyd A."/>
            <person name="Carlson A."/>
            <person name="Copeland A."/>
            <person name="Coutinho P.M."/>
            <person name="de Vries R.P."/>
            <person name="Ferreira P."/>
            <person name="Findley K."/>
            <person name="Foster B."/>
            <person name="Gaskell J."/>
            <person name="Glotzer D."/>
            <person name="Gorecki P."/>
            <person name="Heitman J."/>
            <person name="Hesse C."/>
            <person name="Hori C."/>
            <person name="Igarashi K."/>
            <person name="Jurgens J.A."/>
            <person name="Kallen N."/>
            <person name="Kersten P."/>
            <person name="Kohler A."/>
            <person name="Kuees U."/>
            <person name="Kumar T.K.A."/>
            <person name="Kuo A."/>
            <person name="LaButti K."/>
            <person name="Larrondo L.F."/>
            <person name="Lindquist E."/>
            <person name="Ling A."/>
            <person name="Lombard V."/>
            <person name="Lucas S."/>
            <person name="Lundell T."/>
            <person name="Martin R."/>
            <person name="McLaughlin D.J."/>
            <person name="Morgenstern I."/>
            <person name="Morin E."/>
            <person name="Murat C."/>
            <person name="Nagy L.G."/>
            <person name="Nolan M."/>
            <person name="Ohm R.A."/>
            <person name="Patyshakuliyeva A."/>
            <person name="Rokas A."/>
            <person name="Ruiz-Duenas F.J."/>
            <person name="Sabat G."/>
            <person name="Salamov A."/>
            <person name="Samejima M."/>
            <person name="Schmutz J."/>
            <person name="Slot J.C."/>
            <person name="St John F."/>
            <person name="Stenlid J."/>
            <person name="Sun H."/>
            <person name="Sun S."/>
            <person name="Syed K."/>
            <person name="Tsang A."/>
            <person name="Wiebenga A."/>
            <person name="Young D."/>
            <person name="Pisabarro A."/>
            <person name="Eastwood D.C."/>
            <person name="Martin F."/>
            <person name="Cullen D."/>
            <person name="Grigoriev I.V."/>
            <person name="Hibbett D.S."/>
        </authorList>
    </citation>
    <scope>NUCLEOTIDE SEQUENCE [LARGE SCALE GENOMIC DNA]</scope>
    <source>
        <strain evidence="2">TFB10046</strain>
    </source>
</reference>
<dbReference type="Proteomes" id="UP000006514">
    <property type="component" value="Unassembled WGS sequence"/>
</dbReference>
<sequence length="282" mass="29609">MLLAQQAELQKLTAEVRALKGVLASRPVAAAPVAPAPAAPPRTSKATYASPVAQPAAVAPPAVPGVPATATPRARHDEGRLILKVTPSPAISRVVRNATAARTAINTALANLTAARAPHPRLGVSGVGLTRSGNVVVFAMPGLTAVDLEPHSALIASAFLPQEAAFAGAARDSVWYKAVIPDAIPPDPSQPLPSSQVLQAEVEDYVQYRFSWAAPPIWLTPAGRVAEQGTGSVLLSFSCEEDLEYVLRNGVFLFGRALRVRRFRDSGRPRPCSNCCSLEHSA</sequence>
<dbReference type="AlphaFoldDB" id="J0CSG1"/>
<proteinExistence type="predicted"/>
<accession>J0CSG1</accession>
<dbReference type="EMBL" id="JH688357">
    <property type="protein sequence ID" value="EJD33224.1"/>
    <property type="molecule type" value="Genomic_DNA"/>
</dbReference>
<feature type="non-terminal residue" evidence="1">
    <location>
        <position position="282"/>
    </location>
</feature>
<keyword evidence="2" id="KW-1185">Reference proteome</keyword>
<dbReference type="OrthoDB" id="10678465at2759"/>
<name>J0CSG1_AURST</name>
<organism evidence="1 2">
    <name type="scientific">Auricularia subglabra (strain TFB-10046 / SS5)</name>
    <name type="common">White-rot fungus</name>
    <name type="synonym">Auricularia delicata (strain TFB10046)</name>
    <dbReference type="NCBI Taxonomy" id="717982"/>
    <lineage>
        <taxon>Eukaryota</taxon>
        <taxon>Fungi</taxon>
        <taxon>Dikarya</taxon>
        <taxon>Basidiomycota</taxon>
        <taxon>Agaricomycotina</taxon>
        <taxon>Agaricomycetes</taxon>
        <taxon>Auriculariales</taxon>
        <taxon>Auriculariaceae</taxon>
        <taxon>Auricularia</taxon>
    </lineage>
</organism>
<evidence type="ECO:0000313" key="2">
    <source>
        <dbReference type="Proteomes" id="UP000006514"/>
    </source>
</evidence>
<evidence type="ECO:0000313" key="1">
    <source>
        <dbReference type="EMBL" id="EJD33224.1"/>
    </source>
</evidence>
<protein>
    <submittedName>
        <fullName evidence="1">Uncharacterized protein</fullName>
    </submittedName>
</protein>
<gene>
    <name evidence="1" type="ORF">AURDEDRAFT_177697</name>
</gene>
<dbReference type="InParanoid" id="J0CSG1"/>
<dbReference type="KEGG" id="adl:AURDEDRAFT_177697"/>